<evidence type="ECO:0000313" key="1">
    <source>
        <dbReference type="EMBL" id="VFS03994.1"/>
    </source>
</evidence>
<name>A0A484VZ71_ECOLX</name>
<dbReference type="PANTHER" id="PTHR30296">
    <property type="entry name" value="UNCHARACTERIZED PROTEIN YKGE"/>
    <property type="match status" value="1"/>
</dbReference>
<sequence length="171" mass="19703">MAEISGEMVKEKVAHLMEVRPEYLNGADVSCLLNISGRLQREGQKVKVMHIAEVLMSAEDIKMSIKTSNTDFKTRIRQQIEDPIMRKAVANAQQRIGANRQKMVDELGHWEEWRDRAAQIRDHVLSNLDAYLYQLSEKVTQNEVTSILQKPKKTPPATFYRLPNAKMPGRW</sequence>
<organism evidence="1 2">
    <name type="scientific">Escherichia coli</name>
    <dbReference type="NCBI Taxonomy" id="562"/>
    <lineage>
        <taxon>Bacteria</taxon>
        <taxon>Pseudomonadati</taxon>
        <taxon>Pseudomonadota</taxon>
        <taxon>Gammaproteobacteria</taxon>
        <taxon>Enterobacterales</taxon>
        <taxon>Enterobacteriaceae</taxon>
        <taxon>Escherichia</taxon>
    </lineage>
</organism>
<evidence type="ECO:0000313" key="2">
    <source>
        <dbReference type="Proteomes" id="UP000372890"/>
    </source>
</evidence>
<protein>
    <submittedName>
        <fullName evidence="1">Putative electron transport protein YkgF</fullName>
    </submittedName>
</protein>
<dbReference type="GO" id="GO:0005829">
    <property type="term" value="C:cytosol"/>
    <property type="evidence" value="ECO:0007669"/>
    <property type="project" value="TreeGrafter"/>
</dbReference>
<dbReference type="PANTHER" id="PTHR30296:SF0">
    <property type="entry name" value="LACTATE UTILIZATION PROTEIN A"/>
    <property type="match status" value="1"/>
</dbReference>
<reference evidence="1 2" key="1">
    <citation type="submission" date="2019-03" db="EMBL/GenBank/DDBJ databases">
        <authorList>
            <consortium name="Pathogen Informatics"/>
        </authorList>
    </citation>
    <scope>NUCLEOTIDE SEQUENCE [LARGE SCALE GENOMIC DNA]</scope>
    <source>
        <strain evidence="1 2">NCTC9001</strain>
    </source>
</reference>
<dbReference type="EMBL" id="CAADIS010000002">
    <property type="protein sequence ID" value="VFS03994.1"/>
    <property type="molecule type" value="Genomic_DNA"/>
</dbReference>
<dbReference type="Proteomes" id="UP000372890">
    <property type="component" value="Unassembled WGS sequence"/>
</dbReference>
<gene>
    <name evidence="1" type="primary">ykgF_4</name>
    <name evidence="1" type="ORF">NCTC9001_00643</name>
</gene>
<accession>A0A484VZ71</accession>
<dbReference type="AlphaFoldDB" id="A0A484VZ71"/>
<proteinExistence type="predicted"/>